<dbReference type="Proteomes" id="UP000597656">
    <property type="component" value="Unassembled WGS sequence"/>
</dbReference>
<gene>
    <name evidence="1" type="ORF">GCM10011609_27570</name>
</gene>
<organism evidence="1 2">
    <name type="scientific">Lentzea pudingi</name>
    <dbReference type="NCBI Taxonomy" id="1789439"/>
    <lineage>
        <taxon>Bacteria</taxon>
        <taxon>Bacillati</taxon>
        <taxon>Actinomycetota</taxon>
        <taxon>Actinomycetes</taxon>
        <taxon>Pseudonocardiales</taxon>
        <taxon>Pseudonocardiaceae</taxon>
        <taxon>Lentzea</taxon>
    </lineage>
</organism>
<comment type="caution">
    <text evidence="1">The sequence shown here is derived from an EMBL/GenBank/DDBJ whole genome shotgun (WGS) entry which is preliminary data.</text>
</comment>
<sequence>MTSVDPVIDELRAELAGLTGVARMAPLCRLGQMLLQRFSFNGMQSPNSLGDLNDSIAAFEEAIELQEEDDPLRASTSFLLGFALSGRSAYLSDDDRDDTAAIDCFRTAVDSGNLPQAHVPLARVLLGAQHVRRIAKPGHMARIMNERMLRVATPNPQPVAVSDIDLATECFRTVLDDRTIAPDLRNVAELMLEFTEVLAVLYGASAGEFNLSDISTFLGRFQRLQERVTTQARPGYGAFRIPDVFTVSLDSSNRLLRSSAEDRPVMVMTEQGGVYEATPEPVVLEHEPVGETAPDLHKPLRDRLSLDAGVPLWEAVTALLQPSAAAPDIAAIDDAVAMASTIVDQHPTDIVPEEAAVDQFVLAVTLLLRHRLDPTDDADLQAGADALLVAARTVPADHDSAPVVLRSLGAFLDAGNPFGGVLDRVAAGFAGRLDVVLASVTDPDEQANLHALRCVCRAAWAIADAARAVERLSPGYPWAEALKAAALPIR</sequence>
<evidence type="ECO:0000313" key="1">
    <source>
        <dbReference type="EMBL" id="GGM89210.1"/>
    </source>
</evidence>
<evidence type="ECO:0000313" key="2">
    <source>
        <dbReference type="Proteomes" id="UP000597656"/>
    </source>
</evidence>
<dbReference type="InterPro" id="IPR011990">
    <property type="entry name" value="TPR-like_helical_dom_sf"/>
</dbReference>
<reference evidence="2" key="1">
    <citation type="journal article" date="2019" name="Int. J. Syst. Evol. Microbiol.">
        <title>The Global Catalogue of Microorganisms (GCM) 10K type strain sequencing project: providing services to taxonomists for standard genome sequencing and annotation.</title>
        <authorList>
            <consortium name="The Broad Institute Genomics Platform"/>
            <consortium name="The Broad Institute Genome Sequencing Center for Infectious Disease"/>
            <person name="Wu L."/>
            <person name="Ma J."/>
        </authorList>
    </citation>
    <scope>NUCLEOTIDE SEQUENCE [LARGE SCALE GENOMIC DNA]</scope>
    <source>
        <strain evidence="2">CGMCC 4.7319</strain>
    </source>
</reference>
<proteinExistence type="predicted"/>
<accession>A0ABQ2HR48</accession>
<dbReference type="RefSeq" id="WP_189155061.1">
    <property type="nucleotide sequence ID" value="NZ_BMNC01000003.1"/>
</dbReference>
<keyword evidence="2" id="KW-1185">Reference proteome</keyword>
<evidence type="ECO:0008006" key="3">
    <source>
        <dbReference type="Google" id="ProtNLM"/>
    </source>
</evidence>
<dbReference type="EMBL" id="BMNC01000003">
    <property type="protein sequence ID" value="GGM89210.1"/>
    <property type="molecule type" value="Genomic_DNA"/>
</dbReference>
<name>A0ABQ2HR48_9PSEU</name>
<dbReference type="Gene3D" id="1.25.40.10">
    <property type="entry name" value="Tetratricopeptide repeat domain"/>
    <property type="match status" value="1"/>
</dbReference>
<protein>
    <recommendedName>
        <fullName evidence="3">Tetratricopeptide repeat protein</fullName>
    </recommendedName>
</protein>